<evidence type="ECO:0000313" key="1">
    <source>
        <dbReference type="EMBL" id="OAD23851.1"/>
    </source>
</evidence>
<organism evidence="1 2">
    <name type="scientific">Candidatus Thiomargarita nelsonii</name>
    <dbReference type="NCBI Taxonomy" id="1003181"/>
    <lineage>
        <taxon>Bacteria</taxon>
        <taxon>Pseudomonadati</taxon>
        <taxon>Pseudomonadota</taxon>
        <taxon>Gammaproteobacteria</taxon>
        <taxon>Thiotrichales</taxon>
        <taxon>Thiotrichaceae</taxon>
        <taxon>Thiomargarita</taxon>
    </lineage>
</organism>
<comment type="caution">
    <text evidence="1">The sequence shown here is derived from an EMBL/GenBank/DDBJ whole genome shotgun (WGS) entry which is preliminary data.</text>
</comment>
<dbReference type="Pfam" id="PF08011">
    <property type="entry name" value="PDDEXK_9"/>
    <property type="match status" value="1"/>
</dbReference>
<name>A0A176S6W5_9GAMM</name>
<protein>
    <submittedName>
        <fullName evidence="1">Protein containing DUF1703</fullName>
    </submittedName>
</protein>
<dbReference type="InterPro" id="IPR012547">
    <property type="entry name" value="PDDEXK_9"/>
</dbReference>
<gene>
    <name evidence="1" type="ORF">THIOM_000303</name>
</gene>
<keyword evidence="2" id="KW-1185">Reference proteome</keyword>
<dbReference type="Proteomes" id="UP000076962">
    <property type="component" value="Unassembled WGS sequence"/>
</dbReference>
<dbReference type="AlphaFoldDB" id="A0A176S6W5"/>
<proteinExistence type="predicted"/>
<reference evidence="1 2" key="1">
    <citation type="submission" date="2016-05" db="EMBL/GenBank/DDBJ databases">
        <title>Single-cell genome of chain-forming Candidatus Thiomargarita nelsonii and comparison to other large sulfur-oxidizing bacteria.</title>
        <authorList>
            <person name="Winkel M."/>
            <person name="Salman V."/>
            <person name="Woyke T."/>
            <person name="Schulz-Vogt H."/>
            <person name="Richter M."/>
            <person name="Flood B."/>
            <person name="Bailey J."/>
            <person name="Amann R."/>
            <person name="Mussmann M."/>
        </authorList>
    </citation>
    <scope>NUCLEOTIDE SEQUENCE [LARGE SCALE GENOMIC DNA]</scope>
    <source>
        <strain evidence="1 2">THI036</strain>
    </source>
</reference>
<evidence type="ECO:0000313" key="2">
    <source>
        <dbReference type="Proteomes" id="UP000076962"/>
    </source>
</evidence>
<sequence>MSFDEKYIKALFVGFASLSNLYFIKSEPEVEQKYPDIMFLYRPPFAPNYQFLFELKYLKKTDSGKLKSTQESAKNKIKGYLQFEEVRQLENLKSWVIVFVGEVAAVVEEVYFVTSFEGKTKESARFILDERIR</sequence>
<dbReference type="EMBL" id="LUTY01000131">
    <property type="protein sequence ID" value="OAD23851.1"/>
    <property type="molecule type" value="Genomic_DNA"/>
</dbReference>
<accession>A0A176S6W5</accession>